<dbReference type="Gene3D" id="1.25.40.10">
    <property type="entry name" value="Tetratricopeptide repeat domain"/>
    <property type="match status" value="1"/>
</dbReference>
<evidence type="ECO:0000256" key="3">
    <source>
        <dbReference type="ARBA" id="ARBA00023163"/>
    </source>
</evidence>
<comment type="caution">
    <text evidence="6">The sequence shown here is derived from an EMBL/GenBank/DDBJ whole genome shotgun (WGS) entry which is preliminary data.</text>
</comment>
<evidence type="ECO:0000259" key="5">
    <source>
        <dbReference type="PROSITE" id="PS01124"/>
    </source>
</evidence>
<dbReference type="GO" id="GO:0003700">
    <property type="term" value="F:DNA-binding transcription factor activity"/>
    <property type="evidence" value="ECO:0007669"/>
    <property type="project" value="InterPro"/>
</dbReference>
<feature type="transmembrane region" description="Helical" evidence="4">
    <location>
        <begin position="142"/>
        <end position="159"/>
    </location>
</feature>
<keyword evidence="3" id="KW-0804">Transcription</keyword>
<dbReference type="AlphaFoldDB" id="A0A4S3M0D9"/>
<keyword evidence="4" id="KW-0472">Membrane</keyword>
<proteinExistence type="predicted"/>
<evidence type="ECO:0000313" key="7">
    <source>
        <dbReference type="Proteomes" id="UP000305939"/>
    </source>
</evidence>
<keyword evidence="4" id="KW-1133">Transmembrane helix</keyword>
<feature type="domain" description="HTH araC/xylS-type" evidence="5">
    <location>
        <begin position="15"/>
        <end position="114"/>
    </location>
</feature>
<dbReference type="Gene3D" id="1.10.10.60">
    <property type="entry name" value="Homeodomain-like"/>
    <property type="match status" value="1"/>
</dbReference>
<dbReference type="EMBL" id="SSMC01000002">
    <property type="protein sequence ID" value="THD67854.1"/>
    <property type="molecule type" value="Genomic_DNA"/>
</dbReference>
<dbReference type="GO" id="GO:0043565">
    <property type="term" value="F:sequence-specific DNA binding"/>
    <property type="evidence" value="ECO:0007669"/>
    <property type="project" value="InterPro"/>
</dbReference>
<dbReference type="SUPFAM" id="SSF48452">
    <property type="entry name" value="TPR-like"/>
    <property type="match status" value="1"/>
</dbReference>
<dbReference type="InterPro" id="IPR018060">
    <property type="entry name" value="HTH_AraC"/>
</dbReference>
<dbReference type="OrthoDB" id="9779074at2"/>
<dbReference type="PANTHER" id="PTHR43280">
    <property type="entry name" value="ARAC-FAMILY TRANSCRIPTIONAL REGULATOR"/>
    <property type="match status" value="1"/>
</dbReference>
<sequence>MTSNASNKGNHPLIARLEAIVLEHLDAADFDVETFADLSGLSRSELYRKIKKHTGKSVTEFVRDIRLHKSLEYLKDEERTASEVAYLVGFSSATYFNKCFKDKFGFTPGEASFHEEKIKELIDITEKESKKSGSKFFISKRGLIAISLVGIVVLGWYFIQASNFTDPESVEGVKGLSIAVLPIINETENQESETIGYYATWEIISSLNEIDSVARVPPMRTVGKYKDSLNIPTAEIIRRMKVEYILQGYLKGNDTSGYKIFFELLDAEDNLLWNHMFEYEGDNADKMYKEYSRTANLVAKELGKDISGIPDPVNKTGNSLAMKYFSEGLFEANNYTRDGWKKGVALIEKAIEKDPEFVDAYLELADLWLYAGMNWSYASEQEGWGKAKALYNKILEIKTNSIDGRIGLANGIFYYELNVLDTVPEFFGIPYDEWIVMRPDHAEKTGRHKISLESNLNFQNRDPANSTVHAIIALNYYFLNRPEEAIRKLDENYETHKNDFNFLREASKAYYFLGEDQKMQEAVLYFYDTFSERPPILRWLRAIVADKNKDQATVDLELQYLLESYQNRESGSPAWFLALFHAYKNDVDKTLDWLEKSYEAREVEMTWLAQEPDLHIVGDQPRYRALLDSMNFPESARRHVIFKD</sequence>
<gene>
    <name evidence="6" type="ORF">E7Z59_09395</name>
</gene>
<dbReference type="InterPro" id="IPR011990">
    <property type="entry name" value="TPR-like_helical_dom_sf"/>
</dbReference>
<dbReference type="PROSITE" id="PS01124">
    <property type="entry name" value="HTH_ARAC_FAMILY_2"/>
    <property type="match status" value="1"/>
</dbReference>
<name>A0A4S3M0D9_9FLAO</name>
<dbReference type="SUPFAM" id="SSF46689">
    <property type="entry name" value="Homeodomain-like"/>
    <property type="match status" value="1"/>
</dbReference>
<keyword evidence="4" id="KW-0812">Transmembrane</keyword>
<dbReference type="PANTHER" id="PTHR43280:SF10">
    <property type="entry name" value="REGULATORY PROTEIN POCR"/>
    <property type="match status" value="1"/>
</dbReference>
<reference evidence="6 7" key="1">
    <citation type="submission" date="2019-04" db="EMBL/GenBank/DDBJ databases">
        <title>Draft genome sequence of Robertkochia marina CC-AMO-30D.</title>
        <authorList>
            <person name="Hameed A."/>
            <person name="Lin S.-Y."/>
            <person name="Shahina M."/>
            <person name="Lai W.-A."/>
            <person name="Young C.-C."/>
        </authorList>
    </citation>
    <scope>NUCLEOTIDE SEQUENCE [LARGE SCALE GENOMIC DNA]</scope>
    <source>
        <strain evidence="6 7">CC-AMO-30D</strain>
    </source>
</reference>
<protein>
    <submittedName>
        <fullName evidence="6">Helix-turn-helix domain-containing protein</fullName>
    </submittedName>
</protein>
<keyword evidence="7" id="KW-1185">Reference proteome</keyword>
<accession>A0A4S3M0D9</accession>
<dbReference type="SMART" id="SM00342">
    <property type="entry name" value="HTH_ARAC"/>
    <property type="match status" value="1"/>
</dbReference>
<keyword evidence="1" id="KW-0805">Transcription regulation</keyword>
<dbReference type="Pfam" id="PF12833">
    <property type="entry name" value="HTH_18"/>
    <property type="match status" value="1"/>
</dbReference>
<evidence type="ECO:0000256" key="4">
    <source>
        <dbReference type="SAM" id="Phobius"/>
    </source>
</evidence>
<organism evidence="6 7">
    <name type="scientific">Robertkochia marina</name>
    <dbReference type="NCBI Taxonomy" id="1227945"/>
    <lineage>
        <taxon>Bacteria</taxon>
        <taxon>Pseudomonadati</taxon>
        <taxon>Bacteroidota</taxon>
        <taxon>Flavobacteriia</taxon>
        <taxon>Flavobacteriales</taxon>
        <taxon>Flavobacteriaceae</taxon>
        <taxon>Robertkochia</taxon>
    </lineage>
</organism>
<dbReference type="RefSeq" id="WP_136336059.1">
    <property type="nucleotide sequence ID" value="NZ_QXMP01000012.1"/>
</dbReference>
<evidence type="ECO:0000256" key="1">
    <source>
        <dbReference type="ARBA" id="ARBA00023015"/>
    </source>
</evidence>
<evidence type="ECO:0000256" key="2">
    <source>
        <dbReference type="ARBA" id="ARBA00023125"/>
    </source>
</evidence>
<keyword evidence="2" id="KW-0238">DNA-binding</keyword>
<evidence type="ECO:0000313" key="6">
    <source>
        <dbReference type="EMBL" id="THD67854.1"/>
    </source>
</evidence>
<dbReference type="InterPro" id="IPR009057">
    <property type="entry name" value="Homeodomain-like_sf"/>
</dbReference>
<dbReference type="Proteomes" id="UP000305939">
    <property type="component" value="Unassembled WGS sequence"/>
</dbReference>